<dbReference type="KEGG" id="efal:FH779_07530"/>
<dbReference type="GeneID" id="78401298"/>
<accession>A0A7H9DRW6</accession>
<proteinExistence type="predicted"/>
<dbReference type="PANTHER" id="PTHR36966:SF1">
    <property type="entry name" value="REP-ASSOCIATED TYROSINE TRANSPOSASE"/>
    <property type="match status" value="1"/>
</dbReference>
<dbReference type="PANTHER" id="PTHR36966">
    <property type="entry name" value="REP-ASSOCIATED TYROSINE TRANSPOSASE"/>
    <property type="match status" value="1"/>
</dbReference>
<dbReference type="GO" id="GO:0043565">
    <property type="term" value="F:sequence-specific DNA binding"/>
    <property type="evidence" value="ECO:0007669"/>
    <property type="project" value="TreeGrafter"/>
</dbReference>
<reference evidence="2 3" key="1">
    <citation type="submission" date="2019-06" db="EMBL/GenBank/DDBJ databases">
        <title>Emergence of pandrug resistant Empedobacter falsenii in China.</title>
        <authorList>
            <person name="Dong N."/>
            <person name="Chen S."/>
            <person name="Zhang R."/>
        </authorList>
    </citation>
    <scope>NUCLEOTIDE SEQUENCE [LARGE SCALE GENOMIC DNA]</scope>
    <source>
        <strain evidence="2 3">1681-1</strain>
    </source>
</reference>
<dbReference type="SUPFAM" id="SSF143422">
    <property type="entry name" value="Transposase IS200-like"/>
    <property type="match status" value="1"/>
</dbReference>
<evidence type="ECO:0000313" key="2">
    <source>
        <dbReference type="EMBL" id="QLL57937.1"/>
    </source>
</evidence>
<dbReference type="InterPro" id="IPR002686">
    <property type="entry name" value="Transposase_17"/>
</dbReference>
<organism evidence="2 3">
    <name type="scientific">Empedobacter falsenii</name>
    <dbReference type="NCBI Taxonomy" id="343874"/>
    <lineage>
        <taxon>Bacteria</taxon>
        <taxon>Pseudomonadati</taxon>
        <taxon>Bacteroidota</taxon>
        <taxon>Flavobacteriia</taxon>
        <taxon>Flavobacteriales</taxon>
        <taxon>Weeksellaceae</taxon>
        <taxon>Empedobacter</taxon>
    </lineage>
</organism>
<keyword evidence="3" id="KW-1185">Reference proteome</keyword>
<dbReference type="InterPro" id="IPR052715">
    <property type="entry name" value="RAYT_transposase"/>
</dbReference>
<sequence length="180" mass="20510">MCPLKNRKSPRAKWWDYTNPAAYFVTICTKDRSPILGEIINGKMHHSHSGIIANILWYEIKNHFRNVELDEYVIMPNHVHGIIIIKPTMETDNMVGTGRNDIVVGTGHALSLQPPPPPPNLSTIIGSYKSAVTKHCNRLGLPSGWQSRYHDVIIRTEIDYQRIKKYIITNPENLDTDELA</sequence>
<name>A0A7H9DRW6_9FLAO</name>
<dbReference type="Proteomes" id="UP000510643">
    <property type="component" value="Chromosome"/>
</dbReference>
<dbReference type="RefSeq" id="WP_180906604.1">
    <property type="nucleotide sequence ID" value="NZ_CP040908.1"/>
</dbReference>
<dbReference type="AlphaFoldDB" id="A0A7H9DRW6"/>
<dbReference type="GO" id="GO:0006313">
    <property type="term" value="P:DNA transposition"/>
    <property type="evidence" value="ECO:0007669"/>
    <property type="project" value="InterPro"/>
</dbReference>
<gene>
    <name evidence="2" type="ORF">FH779_07530</name>
</gene>
<evidence type="ECO:0000259" key="1">
    <source>
        <dbReference type="SMART" id="SM01321"/>
    </source>
</evidence>
<dbReference type="InterPro" id="IPR036515">
    <property type="entry name" value="Transposase_17_sf"/>
</dbReference>
<dbReference type="EMBL" id="CP040908">
    <property type="protein sequence ID" value="QLL57937.1"/>
    <property type="molecule type" value="Genomic_DNA"/>
</dbReference>
<dbReference type="SMART" id="SM01321">
    <property type="entry name" value="Y1_Tnp"/>
    <property type="match status" value="1"/>
</dbReference>
<protein>
    <submittedName>
        <fullName evidence="2">Transposase</fullName>
    </submittedName>
</protein>
<evidence type="ECO:0000313" key="3">
    <source>
        <dbReference type="Proteomes" id="UP000510643"/>
    </source>
</evidence>
<feature type="domain" description="Transposase IS200-like" evidence="1">
    <location>
        <begin position="18"/>
        <end position="170"/>
    </location>
</feature>
<dbReference type="Gene3D" id="3.30.70.1290">
    <property type="entry name" value="Transposase IS200-like"/>
    <property type="match status" value="1"/>
</dbReference>
<dbReference type="GO" id="GO:0004803">
    <property type="term" value="F:transposase activity"/>
    <property type="evidence" value="ECO:0007669"/>
    <property type="project" value="InterPro"/>
</dbReference>